<comment type="caution">
    <text evidence="2">The sequence shown here is derived from an EMBL/GenBank/DDBJ whole genome shotgun (WGS) entry which is preliminary data.</text>
</comment>
<keyword evidence="3" id="KW-1185">Reference proteome</keyword>
<feature type="coiled-coil region" evidence="1">
    <location>
        <begin position="288"/>
        <end position="329"/>
    </location>
</feature>
<dbReference type="OrthoDB" id="5988093at2759"/>
<sequence>MTEQRELRPLKRSIPPDLQERVEDIKIKVSRTADIGPPDELDERKRRWLIVGICLHTIISPVLRTYVVPVVTKLCYSLTSRNNIHKQTDLSYLKRYAPTNTILNYQAINSNKTKRNKAQYDYRVRSVVDFSRLFLQTHMAHFTAFDDSCDSSALLGIIVNIDRFPKDVQYDAEQIRSTIRNPWAHCDFSEWDAVKYADSFQLMGKLVKHLCLSSREENRILGELNRWATNGHCFLKGTVLGLEMVDEIRQQTHVLSEYMQTLCTEADNHFIKVQKELRGFENDLLEGIRKLENRTEKHDEEIDKFSLLATSVSIEMENLKAEVKRQEEDHIPKNIREQHNKLIMEWEDDAATFF</sequence>
<gene>
    <name evidence="2" type="ORF">MEDL_36249</name>
</gene>
<evidence type="ECO:0000256" key="1">
    <source>
        <dbReference type="SAM" id="Coils"/>
    </source>
</evidence>
<evidence type="ECO:0000313" key="2">
    <source>
        <dbReference type="EMBL" id="CAG2222922.1"/>
    </source>
</evidence>
<protein>
    <submittedName>
        <fullName evidence="2">Uncharacterized protein</fullName>
    </submittedName>
</protein>
<organism evidence="2 3">
    <name type="scientific">Mytilus edulis</name>
    <name type="common">Blue mussel</name>
    <dbReference type="NCBI Taxonomy" id="6550"/>
    <lineage>
        <taxon>Eukaryota</taxon>
        <taxon>Metazoa</taxon>
        <taxon>Spiralia</taxon>
        <taxon>Lophotrochozoa</taxon>
        <taxon>Mollusca</taxon>
        <taxon>Bivalvia</taxon>
        <taxon>Autobranchia</taxon>
        <taxon>Pteriomorphia</taxon>
        <taxon>Mytilida</taxon>
        <taxon>Mytiloidea</taxon>
        <taxon>Mytilidae</taxon>
        <taxon>Mytilinae</taxon>
        <taxon>Mytilus</taxon>
    </lineage>
</organism>
<dbReference type="Proteomes" id="UP000683360">
    <property type="component" value="Unassembled WGS sequence"/>
</dbReference>
<accession>A0A8S3T213</accession>
<proteinExistence type="predicted"/>
<keyword evidence="1" id="KW-0175">Coiled coil</keyword>
<dbReference type="AlphaFoldDB" id="A0A8S3T213"/>
<name>A0A8S3T213_MYTED</name>
<dbReference type="EMBL" id="CAJPWZ010001769">
    <property type="protein sequence ID" value="CAG2222922.1"/>
    <property type="molecule type" value="Genomic_DNA"/>
</dbReference>
<reference evidence="2" key="1">
    <citation type="submission" date="2021-03" db="EMBL/GenBank/DDBJ databases">
        <authorList>
            <person name="Bekaert M."/>
        </authorList>
    </citation>
    <scope>NUCLEOTIDE SEQUENCE</scope>
</reference>
<evidence type="ECO:0000313" key="3">
    <source>
        <dbReference type="Proteomes" id="UP000683360"/>
    </source>
</evidence>